<protein>
    <submittedName>
        <fullName evidence="1">Uncharacterized protein</fullName>
    </submittedName>
</protein>
<comment type="caution">
    <text evidence="1">The sequence shown here is derived from an EMBL/GenBank/DDBJ whole genome shotgun (WGS) entry which is preliminary data.</text>
</comment>
<sequence length="285" mass="30934">MEWYVFLGNGLLMIGTLAVVMNCILILVSLRIGVRKVDVDLAVVLAAVDIALTSITLCTTAVLLVSGRDLSSLDRICLVKGPVDFLGLFVSALLVMLIAIKRYMCAFDKRVPKVLVLGMLGYSLGYVTLVAVTVVRGEFSKSPSGIDCAPNALASASAASLVFMLGFSLLVFLLVTLACYLRICVLLMFQLEQKPSSVFRRIRLAVRPIAITSTYFVLIAPSSVLIMMESFGTSVDVAEKASIVISVCLYSVSLANPCLVLFAHTLFYDRLWACVRNSCICSTFR</sequence>
<dbReference type="EMBL" id="QTSX02002945">
    <property type="protein sequence ID" value="KAJ9072960.1"/>
    <property type="molecule type" value="Genomic_DNA"/>
</dbReference>
<keyword evidence="2" id="KW-1185">Reference proteome</keyword>
<accession>A0ACC2TER0</accession>
<evidence type="ECO:0000313" key="1">
    <source>
        <dbReference type="EMBL" id="KAJ9072960.1"/>
    </source>
</evidence>
<evidence type="ECO:0000313" key="2">
    <source>
        <dbReference type="Proteomes" id="UP001165960"/>
    </source>
</evidence>
<gene>
    <name evidence="1" type="ORF">DSO57_1021588</name>
</gene>
<reference evidence="1" key="1">
    <citation type="submission" date="2022-04" db="EMBL/GenBank/DDBJ databases">
        <title>Genome of the entomopathogenic fungus Entomophthora muscae.</title>
        <authorList>
            <person name="Elya C."/>
            <person name="Lovett B.R."/>
            <person name="Lee E."/>
            <person name="Macias A.M."/>
            <person name="Hajek A.E."/>
            <person name="De Bivort B.L."/>
            <person name="Kasson M.T."/>
            <person name="De Fine Licht H.H."/>
            <person name="Stajich J.E."/>
        </authorList>
    </citation>
    <scope>NUCLEOTIDE SEQUENCE</scope>
    <source>
        <strain evidence="1">Berkeley</strain>
    </source>
</reference>
<organism evidence="1 2">
    <name type="scientific">Entomophthora muscae</name>
    <dbReference type="NCBI Taxonomy" id="34485"/>
    <lineage>
        <taxon>Eukaryota</taxon>
        <taxon>Fungi</taxon>
        <taxon>Fungi incertae sedis</taxon>
        <taxon>Zoopagomycota</taxon>
        <taxon>Entomophthoromycotina</taxon>
        <taxon>Entomophthoromycetes</taxon>
        <taxon>Entomophthorales</taxon>
        <taxon>Entomophthoraceae</taxon>
        <taxon>Entomophthora</taxon>
    </lineage>
</organism>
<name>A0ACC2TER0_9FUNG</name>
<dbReference type="Proteomes" id="UP001165960">
    <property type="component" value="Unassembled WGS sequence"/>
</dbReference>
<proteinExistence type="predicted"/>